<name>A0A7W6GKA1_9HYPH</name>
<feature type="transmembrane region" description="Helical" evidence="9">
    <location>
        <begin position="972"/>
        <end position="992"/>
    </location>
</feature>
<evidence type="ECO:0000256" key="3">
    <source>
        <dbReference type="ARBA" id="ARBA00022448"/>
    </source>
</evidence>
<keyword evidence="3 9" id="KW-0813">Transport</keyword>
<protein>
    <recommendedName>
        <fullName evidence="9">Efflux pump membrane transporter</fullName>
    </recommendedName>
</protein>
<accession>A0A7W6GKA1</accession>
<keyword evidence="6 9" id="KW-0812">Transmembrane</keyword>
<keyword evidence="12" id="KW-1185">Reference proteome</keyword>
<keyword evidence="4" id="KW-1003">Cell membrane</keyword>
<dbReference type="GO" id="GO:0005886">
    <property type="term" value="C:plasma membrane"/>
    <property type="evidence" value="ECO:0007669"/>
    <property type="project" value="UniProtKB-SubCell"/>
</dbReference>
<dbReference type="InterPro" id="IPR027463">
    <property type="entry name" value="AcrB_DN_DC_subdom"/>
</dbReference>
<comment type="caution">
    <text evidence="11">The sequence shown here is derived from an EMBL/GenBank/DDBJ whole genome shotgun (WGS) entry which is preliminary data.</text>
</comment>
<feature type="transmembrane region" description="Helical" evidence="9">
    <location>
        <begin position="400"/>
        <end position="421"/>
    </location>
</feature>
<evidence type="ECO:0000256" key="8">
    <source>
        <dbReference type="ARBA" id="ARBA00023136"/>
    </source>
</evidence>
<feature type="transmembrane region" description="Helical" evidence="9">
    <location>
        <begin position="442"/>
        <end position="466"/>
    </location>
</feature>
<feature type="domain" description="SSD" evidence="10">
    <location>
        <begin position="377"/>
        <end position="503"/>
    </location>
</feature>
<proteinExistence type="inferred from homology"/>
<feature type="transmembrane region" description="Helical" evidence="9">
    <location>
        <begin position="928"/>
        <end position="951"/>
    </location>
</feature>
<comment type="similarity">
    <text evidence="2 9">Belongs to the resistance-nodulation-cell division (RND) (TC 2.A.6) family.</text>
</comment>
<sequence length="1046" mass="111156">MNVTAPRNAIASFFIARPVFAIVLAIATMLAGVMGIYSLSISQYPDIAPVTVRVSATYQGATAEAVENSVTKKIESVMTGLDGLLYMESTSSTGSASISLTFANGTDPELAQVEVQNKLSRVESQLPESVQDQGVRVSRSPSGILMIGNIISRDGRYTSDQLSDIMASQIEERIERLDGVGSVQSFGSGYAMRIWLDPALMEKYQIVPSDVTAAIGAQNVQVAAGSIGATPVVKGQQLKASIIARTQMTSVDEFERIILKTASDGAVVRLADVARVEIGLETYGQGSTFNGMPAAGFGVQLASGANAISTADLVHAELDSLAGSLPEGVEIAYSYETTPFVELSIEKVVHTLIEAIVLVFVVLLLFLQNLRATIIPMIAVPVVLLGTFGVLAALGYSINMLTMFAMVLAIGLLVDDAIVVVENVERIMREDKVSAREATERSMGEITGALIGIALVLTAVFIPMAFFSGSVGVIYRQFSVTIASAMLLSVLVAIILTPALCAMILKPTHGGPIARWLGWFDRGFDRATNRYAAAVGWLVGRPLRMFAVFAVLLAAAYGLYTKLPTSFLPEEDQGVLMTQITLPSGANAARTQAVIDMVRDYYLNEEKDAVQSVFMTLGFGFGASGENAAMGFVRLKDFDQRSDARLSASAVQQRASAHFRKIRDAEVFVLAPPAIQGLGQSSGFSMYLEDTGNKGRDALIEASNRLADNAQSNAVVSDIRGNTRTLEAQLKIDIDQEKASALGISLSDLNSLITTAFSGSNVNDFVYKGEIKPVYVQADAPFRMQPDDINRWSVRNGDGEMVPFTAFATTEWVQGSPSLARFNGTAAIAMNGSAAPGSSSGDAMTEAEQLVAGLDGGYTSSWSGLSYQERLAGSQEALLYAVSLVVVFLCLAALYESWSIPFSVILAVPVGVFGALLFAAAFDQSNDVYFKVGLLTTIGLTAKNAILIVEFAKDLMERGKTAVEAVTEAARLRLRPIVMTSLAFILGVLPLARATGAGSAAQNAIGIGVMGGMIFATILGIFFVPLLFVTVQRLTGKRASRALLPG</sequence>
<evidence type="ECO:0000256" key="2">
    <source>
        <dbReference type="ARBA" id="ARBA00010942"/>
    </source>
</evidence>
<evidence type="ECO:0000256" key="1">
    <source>
        <dbReference type="ARBA" id="ARBA00004429"/>
    </source>
</evidence>
<evidence type="ECO:0000313" key="12">
    <source>
        <dbReference type="Proteomes" id="UP000574761"/>
    </source>
</evidence>
<dbReference type="InterPro" id="IPR000731">
    <property type="entry name" value="SSD"/>
</dbReference>
<reference evidence="11 12" key="1">
    <citation type="submission" date="2020-08" db="EMBL/GenBank/DDBJ databases">
        <title>Genomic Encyclopedia of Type Strains, Phase IV (KMG-IV): sequencing the most valuable type-strain genomes for metagenomic binning, comparative biology and taxonomic classification.</title>
        <authorList>
            <person name="Goeker M."/>
        </authorList>
    </citation>
    <scope>NUCLEOTIDE SEQUENCE [LARGE SCALE GENOMIC DNA]</scope>
    <source>
        <strain evidence="11 12">DSM 100211</strain>
    </source>
</reference>
<dbReference type="InterPro" id="IPR004764">
    <property type="entry name" value="MdtF-like"/>
</dbReference>
<dbReference type="Proteomes" id="UP000574761">
    <property type="component" value="Unassembled WGS sequence"/>
</dbReference>
<dbReference type="EMBL" id="JACIEE010000007">
    <property type="protein sequence ID" value="MBB3978425.1"/>
    <property type="molecule type" value="Genomic_DNA"/>
</dbReference>
<dbReference type="FunFam" id="1.20.1640.10:FF:000001">
    <property type="entry name" value="Efflux pump membrane transporter"/>
    <property type="match status" value="1"/>
</dbReference>
<dbReference type="GO" id="GO:0015562">
    <property type="term" value="F:efflux transmembrane transporter activity"/>
    <property type="evidence" value="ECO:0007669"/>
    <property type="project" value="InterPro"/>
</dbReference>
<dbReference type="PANTHER" id="PTHR32063:SF13">
    <property type="entry name" value="MULTIDRUG EFFLUX PUMP SUBUNIT ACRB-RELATED"/>
    <property type="match status" value="1"/>
</dbReference>
<dbReference type="SUPFAM" id="SSF82866">
    <property type="entry name" value="Multidrug efflux transporter AcrB transmembrane domain"/>
    <property type="match status" value="2"/>
</dbReference>
<dbReference type="PRINTS" id="PR00702">
    <property type="entry name" value="ACRIFLAVINRP"/>
</dbReference>
<feature type="transmembrane region" description="Helical" evidence="9">
    <location>
        <begin position="902"/>
        <end position="922"/>
    </location>
</feature>
<dbReference type="PROSITE" id="PS50156">
    <property type="entry name" value="SSD"/>
    <property type="match status" value="1"/>
</dbReference>
<dbReference type="Gene3D" id="1.20.1640.10">
    <property type="entry name" value="Multidrug efflux transporter AcrB transmembrane domain"/>
    <property type="match status" value="2"/>
</dbReference>
<feature type="transmembrane region" description="Helical" evidence="9">
    <location>
        <begin position="543"/>
        <end position="560"/>
    </location>
</feature>
<dbReference type="Gene3D" id="3.30.70.1320">
    <property type="entry name" value="Multidrug efflux transporter AcrB pore domain like"/>
    <property type="match status" value="1"/>
</dbReference>
<evidence type="ECO:0000256" key="6">
    <source>
        <dbReference type="ARBA" id="ARBA00022692"/>
    </source>
</evidence>
<keyword evidence="8 9" id="KW-0472">Membrane</keyword>
<evidence type="ECO:0000313" key="11">
    <source>
        <dbReference type="EMBL" id="MBB3978425.1"/>
    </source>
</evidence>
<organism evidence="11 12">
    <name type="scientific">Mycoplana azooxidifex</name>
    <dbReference type="NCBI Taxonomy" id="1636188"/>
    <lineage>
        <taxon>Bacteria</taxon>
        <taxon>Pseudomonadati</taxon>
        <taxon>Pseudomonadota</taxon>
        <taxon>Alphaproteobacteria</taxon>
        <taxon>Hyphomicrobiales</taxon>
        <taxon>Rhizobiaceae</taxon>
        <taxon>Mycoplana</taxon>
    </lineage>
</organism>
<dbReference type="Pfam" id="PF00873">
    <property type="entry name" value="ACR_tran"/>
    <property type="match status" value="1"/>
</dbReference>
<dbReference type="FunFam" id="3.30.70.1430:FF:000002">
    <property type="entry name" value="Efflux pump membrane transporter"/>
    <property type="match status" value="1"/>
</dbReference>
<dbReference type="Gene3D" id="3.30.70.1440">
    <property type="entry name" value="Multidrug efflux transporter AcrB pore domain"/>
    <property type="match status" value="1"/>
</dbReference>
<dbReference type="Gene3D" id="3.30.70.1430">
    <property type="entry name" value="Multidrug efflux transporter AcrB pore domain"/>
    <property type="match status" value="2"/>
</dbReference>
<gene>
    <name evidence="11" type="ORF">GGQ64_003659</name>
</gene>
<dbReference type="InterPro" id="IPR001036">
    <property type="entry name" value="Acrflvin-R"/>
</dbReference>
<dbReference type="PANTHER" id="PTHR32063">
    <property type="match status" value="1"/>
</dbReference>
<dbReference type="SUPFAM" id="SSF82693">
    <property type="entry name" value="Multidrug efflux transporter AcrB pore domain, PN1, PN2, PC1 and PC2 subdomains"/>
    <property type="match status" value="4"/>
</dbReference>
<feature type="transmembrane region" description="Helical" evidence="9">
    <location>
        <begin position="12"/>
        <end position="37"/>
    </location>
</feature>
<comment type="subcellular location">
    <subcellularLocation>
        <location evidence="1 9">Cell inner membrane</location>
        <topology evidence="1 9">Multi-pass membrane protein</topology>
    </subcellularLocation>
</comment>
<dbReference type="SUPFAM" id="SSF82714">
    <property type="entry name" value="Multidrug efflux transporter AcrB TolC docking domain, DN and DC subdomains"/>
    <property type="match status" value="2"/>
</dbReference>
<feature type="transmembrane region" description="Helical" evidence="9">
    <location>
        <begin position="877"/>
        <end position="895"/>
    </location>
</feature>
<keyword evidence="5 9" id="KW-0997">Cell inner membrane</keyword>
<dbReference type="NCBIfam" id="TIGR00915">
    <property type="entry name" value="2A0602"/>
    <property type="match status" value="1"/>
</dbReference>
<dbReference type="NCBIfam" id="NF000282">
    <property type="entry name" value="RND_permease_1"/>
    <property type="match status" value="1"/>
</dbReference>
<dbReference type="Gene3D" id="3.30.2090.10">
    <property type="entry name" value="Multidrug efflux transporter AcrB TolC docking domain, DN and DC subdomains"/>
    <property type="match status" value="2"/>
</dbReference>
<dbReference type="FunFam" id="3.30.70.1430:FF:000001">
    <property type="entry name" value="Efflux pump membrane transporter"/>
    <property type="match status" value="1"/>
</dbReference>
<evidence type="ECO:0000259" key="10">
    <source>
        <dbReference type="PROSITE" id="PS50156"/>
    </source>
</evidence>
<dbReference type="GO" id="GO:0009636">
    <property type="term" value="P:response to toxic substance"/>
    <property type="evidence" value="ECO:0007669"/>
    <property type="project" value="UniProtKB-ARBA"/>
</dbReference>
<feature type="transmembrane region" description="Helical" evidence="9">
    <location>
        <begin position="374"/>
        <end position="394"/>
    </location>
</feature>
<evidence type="ECO:0000256" key="4">
    <source>
        <dbReference type="ARBA" id="ARBA00022475"/>
    </source>
</evidence>
<keyword evidence="7 9" id="KW-1133">Transmembrane helix</keyword>
<feature type="transmembrane region" description="Helical" evidence="9">
    <location>
        <begin position="478"/>
        <end position="505"/>
    </location>
</feature>
<feature type="transmembrane region" description="Helical" evidence="9">
    <location>
        <begin position="348"/>
        <end position="367"/>
    </location>
</feature>
<evidence type="ECO:0000256" key="9">
    <source>
        <dbReference type="RuleBase" id="RU364070"/>
    </source>
</evidence>
<dbReference type="GO" id="GO:0042910">
    <property type="term" value="F:xenobiotic transmembrane transporter activity"/>
    <property type="evidence" value="ECO:0007669"/>
    <property type="project" value="TreeGrafter"/>
</dbReference>
<evidence type="ECO:0000256" key="5">
    <source>
        <dbReference type="ARBA" id="ARBA00022519"/>
    </source>
</evidence>
<dbReference type="AlphaFoldDB" id="A0A7W6GKA1"/>
<evidence type="ECO:0000256" key="7">
    <source>
        <dbReference type="ARBA" id="ARBA00022989"/>
    </source>
</evidence>
<feature type="transmembrane region" description="Helical" evidence="9">
    <location>
        <begin position="1004"/>
        <end position="1031"/>
    </location>
</feature>